<comment type="caution">
    <text evidence="1">The sequence shown here is derived from an EMBL/GenBank/DDBJ whole genome shotgun (WGS) entry which is preliminary data.</text>
</comment>
<dbReference type="AlphaFoldDB" id="A0A2H0V469"/>
<evidence type="ECO:0000313" key="2">
    <source>
        <dbReference type="Proteomes" id="UP000229901"/>
    </source>
</evidence>
<proteinExistence type="predicted"/>
<reference evidence="2" key="1">
    <citation type="submission" date="2017-09" db="EMBL/GenBank/DDBJ databases">
        <title>Depth-based differentiation of microbial function through sediment-hosted aquifers and enrichment of novel symbionts in the deep terrestrial subsurface.</title>
        <authorList>
            <person name="Probst A.J."/>
            <person name="Ladd B."/>
            <person name="Jarett J.K."/>
            <person name="Geller-Mcgrath D.E."/>
            <person name="Sieber C.M.K."/>
            <person name="Emerson J.B."/>
            <person name="Anantharaman K."/>
            <person name="Thomas B.C."/>
            <person name="Malmstrom R."/>
            <person name="Stieglmeier M."/>
            <person name="Klingl A."/>
            <person name="Woyke T."/>
            <person name="Ryan C.M."/>
            <person name="Banfield J.F."/>
        </authorList>
    </citation>
    <scope>NUCLEOTIDE SEQUENCE [LARGE SCALE GENOMIC DNA]</scope>
</reference>
<gene>
    <name evidence="1" type="ORF">COT97_04190</name>
</gene>
<dbReference type="EMBL" id="PFAP01000031">
    <property type="protein sequence ID" value="PIR93896.1"/>
    <property type="molecule type" value="Genomic_DNA"/>
</dbReference>
<sequence>MHEKINVPHCDEFENRTEICILEHPRYITTQLGFVISWEFPKYRFGIVDVEAHSTEFWDVKIIRAVVDFFAQRGIEVVDFVPKCYVQSSDNVYRLEVKEWLVKLAPKS</sequence>
<name>A0A2H0V469_9BACT</name>
<protein>
    <submittedName>
        <fullName evidence="1">Uncharacterized protein</fullName>
    </submittedName>
</protein>
<evidence type="ECO:0000313" key="1">
    <source>
        <dbReference type="EMBL" id="PIR93896.1"/>
    </source>
</evidence>
<dbReference type="Proteomes" id="UP000229901">
    <property type="component" value="Unassembled WGS sequence"/>
</dbReference>
<organism evidence="1 2">
    <name type="scientific">Candidatus Falkowbacteria bacterium CG10_big_fil_rev_8_21_14_0_10_39_11</name>
    <dbReference type="NCBI Taxonomy" id="1974565"/>
    <lineage>
        <taxon>Bacteria</taxon>
        <taxon>Candidatus Falkowiibacteriota</taxon>
    </lineage>
</organism>
<accession>A0A2H0V469</accession>